<organism evidence="2 3">
    <name type="scientific">Dethiobacter alkaliphilus AHT 1</name>
    <dbReference type="NCBI Taxonomy" id="555088"/>
    <lineage>
        <taxon>Bacteria</taxon>
        <taxon>Bacillati</taxon>
        <taxon>Bacillota</taxon>
        <taxon>Dethiobacteria</taxon>
        <taxon>Dethiobacterales</taxon>
        <taxon>Dethiobacteraceae</taxon>
        <taxon>Dethiobacter</taxon>
    </lineage>
</organism>
<proteinExistence type="predicted"/>
<keyword evidence="1" id="KW-0472">Membrane</keyword>
<sequence length="58" mass="6519">MKNTKLLLPGLAGGILFALVYTILFYLQNQELSYVGFLGGFVFWLTNATIAAYSRRDK</sequence>
<dbReference type="RefSeq" id="WP_008514493.1">
    <property type="nucleotide sequence ID" value="NZ_ACJM01000002.1"/>
</dbReference>
<keyword evidence="3" id="KW-1185">Reference proteome</keyword>
<evidence type="ECO:0000256" key="1">
    <source>
        <dbReference type="SAM" id="Phobius"/>
    </source>
</evidence>
<evidence type="ECO:0000313" key="2">
    <source>
        <dbReference type="EMBL" id="EEG78540.1"/>
    </source>
</evidence>
<name>C0GDQ7_DETAL</name>
<evidence type="ECO:0000313" key="3">
    <source>
        <dbReference type="Proteomes" id="UP000006443"/>
    </source>
</evidence>
<dbReference type="Proteomes" id="UP000006443">
    <property type="component" value="Unassembled WGS sequence"/>
</dbReference>
<keyword evidence="1" id="KW-1133">Transmembrane helix</keyword>
<accession>C0GDQ7</accession>
<dbReference type="STRING" id="555088.DealDRAFT_0470"/>
<gene>
    <name evidence="2" type="ORF">DealDRAFT_0470</name>
</gene>
<reference evidence="2" key="1">
    <citation type="submission" date="2009-02" db="EMBL/GenBank/DDBJ databases">
        <title>Sequencing of the draft genome and assembly of Dethiobacter alkaliphilus AHT 1.</title>
        <authorList>
            <consortium name="US DOE Joint Genome Institute (JGI-PGF)"/>
            <person name="Lucas S."/>
            <person name="Copeland A."/>
            <person name="Lapidus A."/>
            <person name="Glavina del Rio T."/>
            <person name="Dalin E."/>
            <person name="Tice H."/>
            <person name="Bruce D."/>
            <person name="Goodwin L."/>
            <person name="Pitluck S."/>
            <person name="Larimer F."/>
            <person name="Land M.L."/>
            <person name="Hauser L."/>
            <person name="Muyzer G."/>
        </authorList>
    </citation>
    <scope>NUCLEOTIDE SEQUENCE [LARGE SCALE GENOMIC DNA]</scope>
    <source>
        <strain evidence="2">AHT 1</strain>
    </source>
</reference>
<keyword evidence="1" id="KW-0812">Transmembrane</keyword>
<comment type="caution">
    <text evidence="2">The sequence shown here is derived from an EMBL/GenBank/DDBJ whole genome shotgun (WGS) entry which is preliminary data.</text>
</comment>
<dbReference type="AlphaFoldDB" id="C0GDQ7"/>
<feature type="transmembrane region" description="Helical" evidence="1">
    <location>
        <begin position="33"/>
        <end position="53"/>
    </location>
</feature>
<protein>
    <submittedName>
        <fullName evidence="2">Uncharacterized protein</fullName>
    </submittedName>
</protein>
<dbReference type="EMBL" id="ACJM01000002">
    <property type="protein sequence ID" value="EEG78540.1"/>
    <property type="molecule type" value="Genomic_DNA"/>
</dbReference>
<feature type="transmembrane region" description="Helical" evidence="1">
    <location>
        <begin position="7"/>
        <end position="27"/>
    </location>
</feature>